<dbReference type="PANTHER" id="PTHR43851:SF3">
    <property type="entry name" value="COENZYME Q8"/>
    <property type="match status" value="1"/>
</dbReference>
<proteinExistence type="inferred from homology"/>
<comment type="similarity">
    <text evidence="1">Belongs to the protein kinase superfamily. ADCK protein kinase family.</text>
</comment>
<evidence type="ECO:0000256" key="2">
    <source>
        <dbReference type="ARBA" id="ARBA00022679"/>
    </source>
</evidence>
<dbReference type="SUPFAM" id="SSF56112">
    <property type="entry name" value="Protein kinase-like (PK-like)"/>
    <property type="match status" value="1"/>
</dbReference>
<dbReference type="GO" id="GO:0005524">
    <property type="term" value="F:ATP binding"/>
    <property type="evidence" value="ECO:0007669"/>
    <property type="project" value="UniProtKB-KW"/>
</dbReference>
<evidence type="ECO:0000256" key="1">
    <source>
        <dbReference type="ARBA" id="ARBA00009670"/>
    </source>
</evidence>
<sequence>MPQSAVVNGALQPIFSASQKELRILSSHRSEPRALSVPSGRISRLARFGGLASGIAGNVALHGARQLAQGRRPVMSDLILTPANVARLAEQLSQMRGAAMKVGQLLSMDAGEMLPPELADILARLRSEAHYMPPRQLRTVLDAAWGKDWHRRFRTFNVRPLAAASIGQVHRATTVEGEDLAIKVQYPGVRRSIDSDVDNVAALMRISGLLPRGLDLAQMLAEAKRQLHEEADYEREGRCLARFGTLLTGAPEFRVPALHEGLTGRDVLAMTHVAGDPVEDLVEAPQAERDRVMRLLIGLMFRELLDFRLMQTDPNFANYRHDPSTGQVVLLDFGATREVGTDMAEGYRRLLRAGLAGESDAMQAAVFELGFLSEAVPADLRALMLQMLEISMEPLRAARFDFGANDVALRLRDLGMEIGERREVHHLPPVETFYIQRKFGGMYLLASRLRARVAIRELIEPYLQ</sequence>
<dbReference type="InterPro" id="IPR034646">
    <property type="entry name" value="ADCK3_dom"/>
</dbReference>
<keyword evidence="6" id="KW-0614">Plasmid</keyword>
<geneLocation type="plasmid" evidence="6">
    <name>pRSPA01</name>
</geneLocation>
<keyword evidence="2" id="KW-0808">Transferase</keyword>
<dbReference type="PANTHER" id="PTHR43851">
    <property type="match status" value="1"/>
</dbReference>
<reference evidence="6" key="1">
    <citation type="submission" date="2007-04" db="EMBL/GenBank/DDBJ databases">
        <title>Complete sequence of plasmid pRSPA01 of Rhodobacter sphaeroides ATCC 17025.</title>
        <authorList>
            <consortium name="US DOE Joint Genome Institute"/>
            <person name="Copeland A."/>
            <person name="Lucas S."/>
            <person name="Lapidus A."/>
            <person name="Barry K."/>
            <person name="Detter J.C."/>
            <person name="Glavina del Rio T."/>
            <person name="Hammon N."/>
            <person name="Israni S."/>
            <person name="Dalin E."/>
            <person name="Tice H."/>
            <person name="Pitluck S."/>
            <person name="Chertkov O."/>
            <person name="Brettin T."/>
            <person name="Bruce D."/>
            <person name="Han C."/>
            <person name="Schmutz J."/>
            <person name="Larimer F."/>
            <person name="Land M."/>
            <person name="Hauser L."/>
            <person name="Kyrpides N."/>
            <person name="Kim E."/>
            <person name="Richardson P."/>
            <person name="Mackenzie C."/>
            <person name="Choudhary M."/>
            <person name="Donohue T.J."/>
            <person name="Kaplan S."/>
        </authorList>
    </citation>
    <scope>NUCLEOTIDE SEQUENCE [LARGE SCALE GENOMIC DNA]</scope>
    <source>
        <strain evidence="6">ATCC 17025</strain>
        <plasmid evidence="6">pRSPA01</plasmid>
    </source>
</reference>
<gene>
    <name evidence="6" type="ordered locus">Rsph17025_3301</name>
</gene>
<dbReference type="Pfam" id="PF03109">
    <property type="entry name" value="ABC1"/>
    <property type="match status" value="1"/>
</dbReference>
<dbReference type="GO" id="GO:0016740">
    <property type="term" value="F:transferase activity"/>
    <property type="evidence" value="ECO:0007669"/>
    <property type="project" value="UniProtKB-KW"/>
</dbReference>
<evidence type="ECO:0000313" key="6">
    <source>
        <dbReference type="EMBL" id="ABP72185.1"/>
    </source>
</evidence>
<evidence type="ECO:0000256" key="3">
    <source>
        <dbReference type="ARBA" id="ARBA00022741"/>
    </source>
</evidence>
<dbReference type="InterPro" id="IPR011009">
    <property type="entry name" value="Kinase-like_dom_sf"/>
</dbReference>
<dbReference type="HOGENOM" id="CLU_006533_9_3_5"/>
<name>A4WXS1_CERS5</name>
<dbReference type="InterPro" id="IPR004147">
    <property type="entry name" value="ABC1_dom"/>
</dbReference>
<feature type="domain" description="ABC1 atypical kinase-like" evidence="5">
    <location>
        <begin position="124"/>
        <end position="363"/>
    </location>
</feature>
<dbReference type="KEGG" id="rsq:Rsph17025_3301"/>
<dbReference type="InterPro" id="IPR051409">
    <property type="entry name" value="Atypical_kinase_ADCK"/>
</dbReference>
<evidence type="ECO:0000256" key="4">
    <source>
        <dbReference type="ARBA" id="ARBA00022840"/>
    </source>
</evidence>
<dbReference type="EMBL" id="CP000662">
    <property type="protein sequence ID" value="ABP72185.1"/>
    <property type="molecule type" value="Genomic_DNA"/>
</dbReference>
<keyword evidence="4" id="KW-0067">ATP-binding</keyword>
<dbReference type="AlphaFoldDB" id="A4WXS1"/>
<accession>A4WXS1</accession>
<protein>
    <recommendedName>
        <fullName evidence="5">ABC1 atypical kinase-like domain-containing protein</fullName>
    </recommendedName>
</protein>
<organism evidence="6">
    <name type="scientific">Cereibacter sphaeroides (strain ATCC 17025 / ATH 2.4.3)</name>
    <name type="common">Rhodobacter sphaeroides</name>
    <dbReference type="NCBI Taxonomy" id="349102"/>
    <lineage>
        <taxon>Bacteria</taxon>
        <taxon>Pseudomonadati</taxon>
        <taxon>Pseudomonadota</taxon>
        <taxon>Alphaproteobacteria</taxon>
        <taxon>Rhodobacterales</taxon>
        <taxon>Paracoccaceae</taxon>
        <taxon>Cereibacter</taxon>
    </lineage>
</organism>
<keyword evidence="3" id="KW-0547">Nucleotide-binding</keyword>
<dbReference type="GO" id="GO:0006744">
    <property type="term" value="P:ubiquinone biosynthetic process"/>
    <property type="evidence" value="ECO:0007669"/>
    <property type="project" value="TreeGrafter"/>
</dbReference>
<dbReference type="CDD" id="cd13970">
    <property type="entry name" value="ABC1_ADCK3"/>
    <property type="match status" value="1"/>
</dbReference>
<evidence type="ECO:0000259" key="5">
    <source>
        <dbReference type="Pfam" id="PF03109"/>
    </source>
</evidence>